<feature type="domain" description="Flagellar M-ring N-terminal" evidence="12">
    <location>
        <begin position="46"/>
        <end position="221"/>
    </location>
</feature>
<dbReference type="PANTHER" id="PTHR30046">
    <property type="entry name" value="FLAGELLAR M-RING PROTEIN"/>
    <property type="match status" value="1"/>
</dbReference>
<dbReference type="PIRSF" id="PIRSF004862">
    <property type="entry name" value="FliF"/>
    <property type="match status" value="1"/>
</dbReference>
<evidence type="ECO:0000313" key="14">
    <source>
        <dbReference type="EMBL" id="UJF35340.1"/>
    </source>
</evidence>
<feature type="region of interest" description="Disordered" evidence="10">
    <location>
        <begin position="308"/>
        <end position="346"/>
    </location>
</feature>
<keyword evidence="14" id="KW-0966">Cell projection</keyword>
<keyword evidence="14" id="KW-0282">Flagellum</keyword>
<dbReference type="Proteomes" id="UP001649230">
    <property type="component" value="Chromosome"/>
</dbReference>
<dbReference type="NCBIfam" id="TIGR00206">
    <property type="entry name" value="fliF"/>
    <property type="match status" value="1"/>
</dbReference>
<comment type="function">
    <text evidence="9">The M ring may be actively involved in energy transduction.</text>
</comment>
<proteinExistence type="inferred from homology"/>
<name>A0ABY3SPJ3_9BACL</name>
<keyword evidence="7 11" id="KW-0472">Membrane</keyword>
<evidence type="ECO:0000256" key="5">
    <source>
        <dbReference type="ARBA" id="ARBA00022692"/>
    </source>
</evidence>
<dbReference type="RefSeq" id="WP_235121907.1">
    <property type="nucleotide sequence ID" value="NZ_CP090978.1"/>
</dbReference>
<dbReference type="Pfam" id="PF01514">
    <property type="entry name" value="YscJ_FliF"/>
    <property type="match status" value="1"/>
</dbReference>
<dbReference type="Pfam" id="PF08345">
    <property type="entry name" value="YscJ_FliF_C"/>
    <property type="match status" value="1"/>
</dbReference>
<evidence type="ECO:0000259" key="13">
    <source>
        <dbReference type="Pfam" id="PF08345"/>
    </source>
</evidence>
<feature type="transmembrane region" description="Helical" evidence="11">
    <location>
        <begin position="25"/>
        <end position="45"/>
    </location>
</feature>
<keyword evidence="4" id="KW-1003">Cell membrane</keyword>
<keyword evidence="8 9" id="KW-0975">Bacterial flagellum</keyword>
<dbReference type="PRINTS" id="PR01009">
    <property type="entry name" value="FLGMRINGFLIF"/>
</dbReference>
<keyword evidence="5 11" id="KW-0812">Transmembrane</keyword>
<dbReference type="InterPro" id="IPR013556">
    <property type="entry name" value="Flag_M-ring_C"/>
</dbReference>
<evidence type="ECO:0000256" key="6">
    <source>
        <dbReference type="ARBA" id="ARBA00022989"/>
    </source>
</evidence>
<evidence type="ECO:0000256" key="4">
    <source>
        <dbReference type="ARBA" id="ARBA00022475"/>
    </source>
</evidence>
<evidence type="ECO:0000259" key="12">
    <source>
        <dbReference type="Pfam" id="PF01514"/>
    </source>
</evidence>
<protein>
    <recommendedName>
        <fullName evidence="9">Flagellar M-ring protein</fullName>
    </recommendedName>
</protein>
<feature type="domain" description="Flagellar M-ring C-terminal" evidence="13">
    <location>
        <begin position="257"/>
        <end position="405"/>
    </location>
</feature>
<dbReference type="EMBL" id="CP090978">
    <property type="protein sequence ID" value="UJF35340.1"/>
    <property type="molecule type" value="Genomic_DNA"/>
</dbReference>
<keyword evidence="6 11" id="KW-1133">Transmembrane helix</keyword>
<dbReference type="InterPro" id="IPR006182">
    <property type="entry name" value="FliF_N_dom"/>
</dbReference>
<evidence type="ECO:0000256" key="10">
    <source>
        <dbReference type="SAM" id="MobiDB-lite"/>
    </source>
</evidence>
<gene>
    <name evidence="14" type="primary">fliF</name>
    <name evidence="14" type="ORF">L0M14_09655</name>
</gene>
<evidence type="ECO:0000313" key="15">
    <source>
        <dbReference type="Proteomes" id="UP001649230"/>
    </source>
</evidence>
<reference evidence="14 15" key="1">
    <citation type="journal article" date="2024" name="Int. J. Syst. Evol. Microbiol.">
        <title>Paenibacillus hexagrammi sp. nov., a novel bacterium isolated from the gut content of Hexagrammos agrammus.</title>
        <authorList>
            <person name="Jung H.K."/>
            <person name="Kim D.G."/>
            <person name="Zin H."/>
            <person name="Park J."/>
            <person name="Jung H."/>
            <person name="Kim Y.O."/>
            <person name="Kong H.J."/>
            <person name="Kim J.W."/>
            <person name="Kim Y.S."/>
        </authorList>
    </citation>
    <scope>NUCLEOTIDE SEQUENCE [LARGE SCALE GENOMIC DNA]</scope>
    <source>
        <strain evidence="14 15">YPD9-1</strain>
    </source>
</reference>
<dbReference type="InterPro" id="IPR043427">
    <property type="entry name" value="YscJ/FliF"/>
</dbReference>
<keyword evidence="15" id="KW-1185">Reference proteome</keyword>
<accession>A0ABY3SPJ3</accession>
<comment type="similarity">
    <text evidence="3 9">Belongs to the FliF family.</text>
</comment>
<feature type="transmembrane region" description="Helical" evidence="11">
    <location>
        <begin position="443"/>
        <end position="464"/>
    </location>
</feature>
<evidence type="ECO:0000256" key="2">
    <source>
        <dbReference type="ARBA" id="ARBA00004651"/>
    </source>
</evidence>
<evidence type="ECO:0000256" key="3">
    <source>
        <dbReference type="ARBA" id="ARBA00007971"/>
    </source>
</evidence>
<evidence type="ECO:0000256" key="11">
    <source>
        <dbReference type="SAM" id="Phobius"/>
    </source>
</evidence>
<dbReference type="PANTHER" id="PTHR30046:SF0">
    <property type="entry name" value="FLAGELLAR M-RING PROTEIN"/>
    <property type="match status" value="1"/>
</dbReference>
<dbReference type="InterPro" id="IPR000067">
    <property type="entry name" value="FlgMring_FliF"/>
</dbReference>
<evidence type="ECO:0000256" key="7">
    <source>
        <dbReference type="ARBA" id="ARBA00023136"/>
    </source>
</evidence>
<dbReference type="Gene3D" id="3.30.300.30">
    <property type="match status" value="1"/>
</dbReference>
<comment type="subcellular location">
    <subcellularLocation>
        <location evidence="1 9">Bacterial flagellum basal body</location>
    </subcellularLocation>
    <subcellularLocation>
        <location evidence="2">Cell membrane</location>
        <topology evidence="2">Multi-pass membrane protein</topology>
    </subcellularLocation>
</comment>
<evidence type="ECO:0000256" key="1">
    <source>
        <dbReference type="ARBA" id="ARBA00004117"/>
    </source>
</evidence>
<sequence length="529" mass="57607">MNENLLQYWEKVKQYWNRYSRTTKITFIATVFLLVLTAAIISYNLSKTEYSLAFTDLQPSDAASIKGYLDTAKIPYHLSADGKSIEVPTNQVANVKLEVESQGLNKNGSLGFGAFSESSSFGITDNEFKVKYVNAVQGELQQLINSNQAISSSKVLISLPEEGAFLQTEQEQASASVVLQIKPGYKLDQAKVDTIYNLVSHSVKNLPLENITISDQNGDSLVSSKAGGQSSANLVTSQFEINNQFRNDLQRNISSMLGRMLGQDKVIVSVFSTMNFDQKKSTEQLVSAPNQVDQKGLEISLQEATKSYQNDGGADSGGVPGTGSTDVPGYPGSSSSGKSTSEENSKTVNYEVNRITNDIIATPYVVKDLSINVGIEPPVKDDPNSLTADTKAAIQTALVNIVRSALADNKVTYTDDELNKKVTVFAHSFVQPDVPTENKTTTYMTYGGLAVAALALGLIGGLVLRRRKKAAQQLEEELAMPAAATKAELPTIDIENVSNDNQVRKQLETLAKKRPEDFVNLLRTWLADE</sequence>
<evidence type="ECO:0000256" key="8">
    <source>
        <dbReference type="ARBA" id="ARBA00023143"/>
    </source>
</evidence>
<dbReference type="InterPro" id="IPR045851">
    <property type="entry name" value="AMP-bd_C_sf"/>
</dbReference>
<evidence type="ECO:0000256" key="9">
    <source>
        <dbReference type="PIRNR" id="PIRNR004862"/>
    </source>
</evidence>
<keyword evidence="14" id="KW-0969">Cilium</keyword>
<organism evidence="14 15">
    <name type="scientific">Paenibacillus hexagrammi</name>
    <dbReference type="NCBI Taxonomy" id="2908839"/>
    <lineage>
        <taxon>Bacteria</taxon>
        <taxon>Bacillati</taxon>
        <taxon>Bacillota</taxon>
        <taxon>Bacilli</taxon>
        <taxon>Bacillales</taxon>
        <taxon>Paenibacillaceae</taxon>
        <taxon>Paenibacillus</taxon>
    </lineage>
</organism>